<feature type="region of interest" description="Disordered" evidence="1">
    <location>
        <begin position="115"/>
        <end position="138"/>
    </location>
</feature>
<sequence>MRTRFFNIDYFTPTPLQTLETLTVLHLPIPNLPPHPNLSTSNVLQNLRLDPVLQVSLQIEQLPITAALSKFFSDVLPQNLPVDIADFEAPKRRSFGSGSSAVRVSEEADVLRKEKGLQNRIAAGSESPETEFQKDRDGDSDALQCEVLQFETQELDVFLENAYIYEKDEIPILSEVPEETLNLTMQYPLDIHESVHIVEDLKSEYPMDQNAYSFEDDGSCQDQMPSYQIHFPMLEANEIPLQNLTALSMEDELSSVYENIEPQHLAQSDNLNGKELLGSKEYGMLELLSDNCLSKPCAGSGLGFLDIPPEMDLLSMVEMSQIQGNIIYQGASIGSRFQSACPVVFQEFQILDLDSSLLFEDLFKAQTANEPETCDWMFNGDKNFNNLIVSPELALVDDTFKSLPVPVLNDNERMSSSYVIIEEKLTDVKPQPLSASDRIYLDWHLLEKDSTCHDYSCQKKMLEDMNPLSIGSYWDSFDDGKFYDLVFSDDAVENTEEMELQVFLSDAIPMLAGHLGDASTRLSCHSCDNFPLTKTAEHIDKKSAVDGLNKDESKEFQELLSDGIDIHTGHIGDASTKLSDGNFLQPKNRQQREKKGADRASLLFKSMSQFNDIDFFLNPRTVSTAGNSDCAVTAVDKIASCTKGEQSHSICAKVEHGNEQKSKELLNSFPCQEEYNMRSKEDWDEVEASSIPPPIPSMPFAMEADYIQQSIMSFPETVIVVNTQNLDKEMIVSRRSTYQKILAMEKKGAQVVERDSELPVDIILSPAVCLVWYDCRNIGKKATSLDEASSCLPLCIENIATNVLTLLSTTFSSCILVFEGDTSFQSTVMESSDGLYAAAASLGIDLQLFNSYSSELADEIILSCIEQATKSIRGVFPQMPESESLAESFLTKFPSVNALSAHAILSSGASLIEFLKWSHEKRIHAIQKYHVPDESIRLFSALCRYGERGDSKSIMTDCSSSVSSGPDSGRYNLNVSERKRRKYNCSPDKYDIRMNDSLHLEPINIPTDAISDLPAASKLHYSCMSKSPHIIDEFRKPRFTHNDLFDQEQVLDTAMMKNPFRVPEQYDSRISKEPQLLSGTKRSLFSLKDKISGQKQGPNGPMMNKFDFRDLKNSENLHEDIKGEVIDLTDSPVFDVDFSSIANSMEFSSLMPELEMDTTRKYKAARKLSFGSSSHRTFPTVAEIDSSTTIWGPVKEPRQSSQVGANNYADTEIENDVFPSRQHNNFLEESFRQRSSGVSQRIHLHENDISAYGGTQLSNALHSGTPQQNSPWTIEFLNKIKEKSRLRQQSFPRDLSSPILGYSGNAPKVNKRRSPSILEFFKYEGGNTPRKLPERKRQKRPVQRSSKIEKSSAFPLTGFTPADKRARQVNTIFCNE</sequence>
<feature type="region of interest" description="Disordered" evidence="1">
    <location>
        <begin position="1325"/>
        <end position="1360"/>
    </location>
</feature>
<keyword evidence="3" id="KW-1185">Reference proteome</keyword>
<feature type="compositionally biased region" description="Basic residues" evidence="1">
    <location>
        <begin position="1333"/>
        <end position="1342"/>
    </location>
</feature>
<dbReference type="STRING" id="74649.A0A2P6SN51"/>
<evidence type="ECO:0008006" key="4">
    <source>
        <dbReference type="Google" id="ProtNLM"/>
    </source>
</evidence>
<dbReference type="GO" id="GO:0000712">
    <property type="term" value="P:resolution of meiotic recombination intermediates"/>
    <property type="evidence" value="ECO:0007669"/>
    <property type="project" value="TreeGrafter"/>
</dbReference>
<evidence type="ECO:0000313" key="3">
    <source>
        <dbReference type="Proteomes" id="UP000238479"/>
    </source>
</evidence>
<dbReference type="PANTHER" id="PTHR35764">
    <property type="entry name" value="PROTEIN SHORTAGE IN CHIASMATA 1"/>
    <property type="match status" value="1"/>
</dbReference>
<proteinExistence type="predicted"/>
<reference evidence="2 3" key="1">
    <citation type="journal article" date="2018" name="Nat. Genet.">
        <title>The Rosa genome provides new insights in the design of modern roses.</title>
        <authorList>
            <person name="Bendahmane M."/>
        </authorList>
    </citation>
    <scope>NUCLEOTIDE SEQUENCE [LARGE SCALE GENOMIC DNA]</scope>
    <source>
        <strain evidence="3">cv. Old Blush</strain>
    </source>
</reference>
<accession>A0A2P6SN51</accession>
<dbReference type="InterPro" id="IPR038824">
    <property type="entry name" value="SHOC1-like"/>
</dbReference>
<dbReference type="Gramene" id="PRQ60083">
    <property type="protein sequence ID" value="PRQ60083"/>
    <property type="gene ID" value="RchiOBHm_Chr1g0377251"/>
</dbReference>
<protein>
    <recommendedName>
        <fullName evidence="4">Protein SHORTAGE IN CHIASMATA 1</fullName>
    </recommendedName>
</protein>
<name>A0A2P6SN51_ROSCH</name>
<dbReference type="PANTHER" id="PTHR35764:SF1">
    <property type="entry name" value="PROTEIN SHORTAGE IN CHIASMATA 1"/>
    <property type="match status" value="1"/>
</dbReference>
<comment type="caution">
    <text evidence="2">The sequence shown here is derived from an EMBL/GenBank/DDBJ whole genome shotgun (WGS) entry which is preliminary data.</text>
</comment>
<dbReference type="EMBL" id="PDCK01000039">
    <property type="protein sequence ID" value="PRQ60083.1"/>
    <property type="molecule type" value="Genomic_DNA"/>
</dbReference>
<gene>
    <name evidence="2" type="ORF">RchiOBHm_Chr1g0377251</name>
</gene>
<organism evidence="2 3">
    <name type="scientific">Rosa chinensis</name>
    <name type="common">China rose</name>
    <dbReference type="NCBI Taxonomy" id="74649"/>
    <lineage>
        <taxon>Eukaryota</taxon>
        <taxon>Viridiplantae</taxon>
        <taxon>Streptophyta</taxon>
        <taxon>Embryophyta</taxon>
        <taxon>Tracheophyta</taxon>
        <taxon>Spermatophyta</taxon>
        <taxon>Magnoliopsida</taxon>
        <taxon>eudicotyledons</taxon>
        <taxon>Gunneridae</taxon>
        <taxon>Pentapetalae</taxon>
        <taxon>rosids</taxon>
        <taxon>fabids</taxon>
        <taxon>Rosales</taxon>
        <taxon>Rosaceae</taxon>
        <taxon>Rosoideae</taxon>
        <taxon>Rosoideae incertae sedis</taxon>
        <taxon>Rosa</taxon>
    </lineage>
</organism>
<evidence type="ECO:0000256" key="1">
    <source>
        <dbReference type="SAM" id="MobiDB-lite"/>
    </source>
</evidence>
<dbReference type="OMA" id="WYDCRNI"/>
<dbReference type="Proteomes" id="UP000238479">
    <property type="component" value="Chromosome 1"/>
</dbReference>
<evidence type="ECO:0000313" key="2">
    <source>
        <dbReference type="EMBL" id="PRQ60083.1"/>
    </source>
</evidence>